<gene>
    <name evidence="4" type="ORF">C5Y83_00130</name>
</gene>
<evidence type="ECO:0000256" key="2">
    <source>
        <dbReference type="SAM" id="SignalP"/>
    </source>
</evidence>
<dbReference type="Proteomes" id="UP000238322">
    <property type="component" value="Unassembled WGS sequence"/>
</dbReference>
<feature type="signal peptide" evidence="2">
    <location>
        <begin position="1"/>
        <end position="24"/>
    </location>
</feature>
<evidence type="ECO:0000313" key="5">
    <source>
        <dbReference type="Proteomes" id="UP000238322"/>
    </source>
</evidence>
<evidence type="ECO:0000256" key="1">
    <source>
        <dbReference type="SAM" id="MobiDB-lite"/>
    </source>
</evidence>
<organism evidence="4 5">
    <name type="scientific">Blastopirellula marina</name>
    <dbReference type="NCBI Taxonomy" id="124"/>
    <lineage>
        <taxon>Bacteria</taxon>
        <taxon>Pseudomonadati</taxon>
        <taxon>Planctomycetota</taxon>
        <taxon>Planctomycetia</taxon>
        <taxon>Pirellulales</taxon>
        <taxon>Pirellulaceae</taxon>
        <taxon>Blastopirellula</taxon>
    </lineage>
</organism>
<dbReference type="RefSeq" id="WP_105327620.1">
    <property type="nucleotide sequence ID" value="NZ_PUHY01000001.1"/>
</dbReference>
<feature type="chain" id="PRO_5015590339" description="Putative beta-lactamase-inhibitor-like PepSY-like domain-containing protein" evidence="2">
    <location>
        <begin position="25"/>
        <end position="170"/>
    </location>
</feature>
<dbReference type="EMBL" id="PUHY01000001">
    <property type="protein sequence ID" value="PQO40385.1"/>
    <property type="molecule type" value="Genomic_DNA"/>
</dbReference>
<feature type="domain" description="Putative beta-lactamase-inhibitor-like PepSY-like" evidence="3">
    <location>
        <begin position="87"/>
        <end position="158"/>
    </location>
</feature>
<dbReference type="Pfam" id="PF11396">
    <property type="entry name" value="PepSY_like"/>
    <property type="match status" value="2"/>
</dbReference>
<evidence type="ECO:0000259" key="3">
    <source>
        <dbReference type="Pfam" id="PF11396"/>
    </source>
</evidence>
<proteinExistence type="predicted"/>
<dbReference type="OrthoDB" id="292002at2"/>
<dbReference type="InterPro" id="IPR021533">
    <property type="entry name" value="PepSY-like"/>
</dbReference>
<keyword evidence="2" id="KW-0732">Signal</keyword>
<reference evidence="4 5" key="1">
    <citation type="submission" date="2018-02" db="EMBL/GenBank/DDBJ databases">
        <title>Comparative genomes isolates from brazilian mangrove.</title>
        <authorList>
            <person name="Araujo J.E."/>
            <person name="Taketani R.G."/>
            <person name="Silva M.C.P."/>
            <person name="Loureco M.V."/>
            <person name="Andreote F.D."/>
        </authorList>
    </citation>
    <scope>NUCLEOTIDE SEQUENCE [LARGE SCALE GENOMIC DNA]</scope>
    <source>
        <strain evidence="4 5">Hex-1 MGV</strain>
    </source>
</reference>
<dbReference type="AlphaFoldDB" id="A0A2S8G7E2"/>
<feature type="region of interest" description="Disordered" evidence="1">
    <location>
        <begin position="147"/>
        <end position="170"/>
    </location>
</feature>
<evidence type="ECO:0000313" key="4">
    <source>
        <dbReference type="EMBL" id="PQO40385.1"/>
    </source>
</evidence>
<feature type="domain" description="Putative beta-lactamase-inhibitor-like PepSY-like" evidence="3">
    <location>
        <begin position="26"/>
        <end position="74"/>
    </location>
</feature>
<protein>
    <recommendedName>
        <fullName evidence="3">Putative beta-lactamase-inhibitor-like PepSY-like domain-containing protein</fullName>
    </recommendedName>
</protein>
<accession>A0A2S8G7E2</accession>
<dbReference type="SUPFAM" id="SSF160574">
    <property type="entry name" value="BT0923-like"/>
    <property type="match status" value="1"/>
</dbReference>
<sequence>MRFVLSNCAIAITGLTILASQGMAAEKSVPLDKLPQAVSDAVKKMYPTAKVIKATSEEEEGDEELEFEVTLSLDGKKIDVCVEEDGEVESAETELPLADLPKKVKKTLKKRFADWKAASAEAVYEVEDGEQELEYYEVQLKSTDGKNKEVKLKPSGKVVQNDNEHEDDED</sequence>
<dbReference type="Gene3D" id="3.10.450.360">
    <property type="match status" value="1"/>
</dbReference>
<name>A0A2S8G7E2_9BACT</name>
<comment type="caution">
    <text evidence="4">The sequence shown here is derived from an EMBL/GenBank/DDBJ whole genome shotgun (WGS) entry which is preliminary data.</text>
</comment>